<evidence type="ECO:0000256" key="1">
    <source>
        <dbReference type="ARBA" id="ARBA00022849"/>
    </source>
</evidence>
<dbReference type="PRINTS" id="PR00778">
    <property type="entry name" value="HTHARSR"/>
</dbReference>
<dbReference type="SUPFAM" id="SSF46785">
    <property type="entry name" value="Winged helix' DNA-binding domain"/>
    <property type="match status" value="1"/>
</dbReference>
<dbReference type="Pfam" id="PF01022">
    <property type="entry name" value="HTH_5"/>
    <property type="match status" value="1"/>
</dbReference>
<dbReference type="SMART" id="SM00418">
    <property type="entry name" value="HTH_ARSR"/>
    <property type="match status" value="1"/>
</dbReference>
<evidence type="ECO:0000259" key="5">
    <source>
        <dbReference type="PROSITE" id="PS50987"/>
    </source>
</evidence>
<keyword evidence="2" id="KW-0805">Transcription regulation</keyword>
<keyword evidence="1" id="KW-0059">Arsenical resistance</keyword>
<keyword evidence="4" id="KW-0804">Transcription</keyword>
<dbReference type="InterPro" id="IPR036390">
    <property type="entry name" value="WH_DNA-bd_sf"/>
</dbReference>
<dbReference type="Gene3D" id="1.10.10.10">
    <property type="entry name" value="Winged helix-like DNA-binding domain superfamily/Winged helix DNA-binding domain"/>
    <property type="match status" value="1"/>
</dbReference>
<evidence type="ECO:0000313" key="6">
    <source>
        <dbReference type="EMBL" id="ABK89689.1"/>
    </source>
</evidence>
<name>A0Q624_FRATN</name>
<dbReference type="GO" id="GO:0046685">
    <property type="term" value="P:response to arsenic-containing substance"/>
    <property type="evidence" value="ECO:0007669"/>
    <property type="project" value="UniProtKB-KW"/>
</dbReference>
<dbReference type="GO" id="GO:0003677">
    <property type="term" value="F:DNA binding"/>
    <property type="evidence" value="ECO:0007669"/>
    <property type="project" value="UniProtKB-KW"/>
</dbReference>
<keyword evidence="3" id="KW-0238">DNA-binding</keyword>
<dbReference type="PANTHER" id="PTHR33154">
    <property type="entry name" value="TRANSCRIPTIONAL REGULATOR, ARSR FAMILY"/>
    <property type="match status" value="1"/>
</dbReference>
<dbReference type="PROSITE" id="PS50987">
    <property type="entry name" value="HTH_ARSR_2"/>
    <property type="match status" value="1"/>
</dbReference>
<dbReference type="NCBIfam" id="NF033788">
    <property type="entry name" value="HTH_metalloreg"/>
    <property type="match status" value="1"/>
</dbReference>
<reference evidence="7" key="1">
    <citation type="journal article" date="2007" name="Genome Biol.">
        <title>Comparison of Francisella tularensis genomes reveals evolutionary events associated with the emergence of human pathogenic strains.</title>
        <authorList>
            <person name="Rohmer L."/>
            <person name="Fong C."/>
            <person name="Abmayr S."/>
            <person name="Wasnick M."/>
            <person name="Larson Freeman T.J."/>
            <person name="Radey M."/>
            <person name="Guina T."/>
            <person name="Svensson K."/>
            <person name="Hayden H.S."/>
            <person name="Jacobs M."/>
            <person name="Gallagher L.A."/>
            <person name="Manoil C."/>
            <person name="Ernst R.K."/>
            <person name="Drees B."/>
            <person name="Buckley D."/>
            <person name="Haugen E."/>
            <person name="Bovee D."/>
            <person name="Zhou Y."/>
            <person name="Chang J."/>
            <person name="Levy R."/>
            <person name="Lim R."/>
            <person name="Gillett W."/>
            <person name="Guenthener D."/>
            <person name="Kang A."/>
            <person name="Shaffer S.A."/>
            <person name="Taylor G."/>
            <person name="Chen J."/>
            <person name="Gallis B."/>
            <person name="D'Argenio D.A."/>
            <person name="Forsman M."/>
            <person name="Olson M.V."/>
            <person name="Goodlett D.R."/>
            <person name="Kaul R."/>
            <person name="Miller S.I."/>
            <person name="Brittnacher M.J."/>
        </authorList>
    </citation>
    <scope>NUCLEOTIDE SEQUENCE [LARGE SCALE GENOMIC DNA]</scope>
    <source>
        <strain evidence="7">U112</strain>
    </source>
</reference>
<protein>
    <submittedName>
        <fullName evidence="6">Transcriptional regulator, ArsR family</fullName>
    </submittedName>
</protein>
<dbReference type="GO" id="GO:0003700">
    <property type="term" value="F:DNA-binding transcription factor activity"/>
    <property type="evidence" value="ECO:0007669"/>
    <property type="project" value="InterPro"/>
</dbReference>
<sequence>MYIFENMLNLTNFLKIISDKNRLIILYLLSRNILCVCDIQKLIPLTQGALSIQLKNLMSAGLLESFKQGKWVFYKLSKDILEYQLNILGELFKQLDKDEEVQQIISKLEISEICKV</sequence>
<dbReference type="PANTHER" id="PTHR33154:SF18">
    <property type="entry name" value="ARSENICAL RESISTANCE OPERON REPRESSOR"/>
    <property type="match status" value="1"/>
</dbReference>
<dbReference type="InterPro" id="IPR001845">
    <property type="entry name" value="HTH_ArsR_DNA-bd_dom"/>
</dbReference>
<dbReference type="InterPro" id="IPR051081">
    <property type="entry name" value="HTH_MetalResp_TranReg"/>
</dbReference>
<dbReference type="KEGG" id="ftn:FTN_0801"/>
<organism evidence="6 7">
    <name type="scientific">Francisella tularensis subsp. novicida (strain ATCC 15482 / CCUG 33449 / U112)</name>
    <dbReference type="NCBI Taxonomy" id="401614"/>
    <lineage>
        <taxon>Bacteria</taxon>
        <taxon>Pseudomonadati</taxon>
        <taxon>Pseudomonadota</taxon>
        <taxon>Gammaproteobacteria</taxon>
        <taxon>Thiotrichales</taxon>
        <taxon>Francisellaceae</taxon>
        <taxon>Francisella</taxon>
    </lineage>
</organism>
<accession>A0Q624</accession>
<dbReference type="AlphaFoldDB" id="A0Q624"/>
<dbReference type="CDD" id="cd00090">
    <property type="entry name" value="HTH_ARSR"/>
    <property type="match status" value="1"/>
</dbReference>
<dbReference type="Proteomes" id="UP000000762">
    <property type="component" value="Chromosome"/>
</dbReference>
<dbReference type="InterPro" id="IPR011991">
    <property type="entry name" value="ArsR-like_HTH"/>
</dbReference>
<proteinExistence type="predicted"/>
<feature type="domain" description="HTH arsR-type" evidence="5">
    <location>
        <begin position="2"/>
        <end position="99"/>
    </location>
</feature>
<gene>
    <name evidence="6" type="ordered locus">FTN_0801</name>
</gene>
<dbReference type="EMBL" id="CP000439">
    <property type="protein sequence ID" value="ABK89689.1"/>
    <property type="molecule type" value="Genomic_DNA"/>
</dbReference>
<evidence type="ECO:0000313" key="7">
    <source>
        <dbReference type="Proteomes" id="UP000000762"/>
    </source>
</evidence>
<keyword evidence="7" id="KW-1185">Reference proteome</keyword>
<dbReference type="InterPro" id="IPR036388">
    <property type="entry name" value="WH-like_DNA-bd_sf"/>
</dbReference>
<evidence type="ECO:0000256" key="4">
    <source>
        <dbReference type="ARBA" id="ARBA00023163"/>
    </source>
</evidence>
<evidence type="ECO:0000256" key="3">
    <source>
        <dbReference type="ARBA" id="ARBA00023125"/>
    </source>
</evidence>
<evidence type="ECO:0000256" key="2">
    <source>
        <dbReference type="ARBA" id="ARBA00023015"/>
    </source>
</evidence>